<gene>
    <name evidence="2" type="ORF">LCGC14_1976600</name>
    <name evidence="1" type="ORF">LCGC14_2742590</name>
</gene>
<organism evidence="1">
    <name type="scientific">marine sediment metagenome</name>
    <dbReference type="NCBI Taxonomy" id="412755"/>
    <lineage>
        <taxon>unclassified sequences</taxon>
        <taxon>metagenomes</taxon>
        <taxon>ecological metagenomes</taxon>
    </lineage>
</organism>
<reference evidence="1" key="1">
    <citation type="journal article" date="2015" name="Nature">
        <title>Complex archaea that bridge the gap between prokaryotes and eukaryotes.</title>
        <authorList>
            <person name="Spang A."/>
            <person name="Saw J.H."/>
            <person name="Jorgensen S.L."/>
            <person name="Zaremba-Niedzwiedzka K."/>
            <person name="Martijn J."/>
            <person name="Lind A.E."/>
            <person name="van Eijk R."/>
            <person name="Schleper C."/>
            <person name="Guy L."/>
            <person name="Ettema T.J."/>
        </authorList>
    </citation>
    <scope>NUCLEOTIDE SEQUENCE</scope>
</reference>
<evidence type="ECO:0000313" key="2">
    <source>
        <dbReference type="EMBL" id="KKL83258.1"/>
    </source>
</evidence>
<dbReference type="EMBL" id="LAZR01022032">
    <property type="protein sequence ID" value="KKL83258.1"/>
    <property type="molecule type" value="Genomic_DNA"/>
</dbReference>
<evidence type="ECO:0000313" key="1">
    <source>
        <dbReference type="EMBL" id="KKK88494.1"/>
    </source>
</evidence>
<accession>A0A0F9BCY0</accession>
<dbReference type="EMBL" id="LAZR01049928">
    <property type="protein sequence ID" value="KKK88494.1"/>
    <property type="molecule type" value="Genomic_DNA"/>
</dbReference>
<proteinExistence type="predicted"/>
<comment type="caution">
    <text evidence="1">The sequence shown here is derived from an EMBL/GenBank/DDBJ whole genome shotgun (WGS) entry which is preliminary data.</text>
</comment>
<dbReference type="AlphaFoldDB" id="A0A0F9BCY0"/>
<name>A0A0F9BCY0_9ZZZZ</name>
<sequence length="104" mass="12296">MRELKLSERLRLKLEFKERPSCDDIEMAKALEDEVKEIKAEIRKDVLHWHELFGEHLTPESKKDENFMLGYYSGRKDQALKYAKDLGIKEELNQAQEGESDENL</sequence>
<protein>
    <submittedName>
        <fullName evidence="1">Uncharacterized protein</fullName>
    </submittedName>
</protein>